<accession>A0A0P6Y9V5</accession>
<dbReference type="AlphaFoldDB" id="A0A0P6Y9V5"/>
<reference evidence="2 3" key="1">
    <citation type="submission" date="2015-07" db="EMBL/GenBank/DDBJ databases">
        <title>Genome sequence of Levilinea saccharolytica DSM 16555.</title>
        <authorList>
            <person name="Hemp J."/>
            <person name="Ward L.M."/>
            <person name="Pace L.A."/>
            <person name="Fischer W.W."/>
        </authorList>
    </citation>
    <scope>NUCLEOTIDE SEQUENCE [LARGE SCALE GENOMIC DNA]</scope>
    <source>
        <strain evidence="2 3">KIBI-1</strain>
    </source>
</reference>
<gene>
    <name evidence="2" type="ORF">ADN01_03060</name>
</gene>
<name>A0A0P6Y9V5_9CHLR</name>
<keyword evidence="1" id="KW-1133">Transmembrane helix</keyword>
<comment type="caution">
    <text evidence="2">The sequence shown here is derived from an EMBL/GenBank/DDBJ whole genome shotgun (WGS) entry which is preliminary data.</text>
</comment>
<evidence type="ECO:0000256" key="1">
    <source>
        <dbReference type="SAM" id="Phobius"/>
    </source>
</evidence>
<evidence type="ECO:0000313" key="2">
    <source>
        <dbReference type="EMBL" id="KPL89869.1"/>
    </source>
</evidence>
<dbReference type="EMBL" id="LGCM01000014">
    <property type="protein sequence ID" value="KPL89869.1"/>
    <property type="molecule type" value="Genomic_DNA"/>
</dbReference>
<keyword evidence="3" id="KW-1185">Reference proteome</keyword>
<sequence>MRFKRFFWFLLSIFLGAGMGVFYGWVVNPVRYVDTTPDQLRADYQADYVLMVAEIYQVEKDPALAGRQLALLGDPQPVRTVQRAILTASQLGYSQADMELLGRLSSALETWYAEGGP</sequence>
<dbReference type="Proteomes" id="UP000050501">
    <property type="component" value="Unassembled WGS sequence"/>
</dbReference>
<feature type="transmembrane region" description="Helical" evidence="1">
    <location>
        <begin position="7"/>
        <end position="26"/>
    </location>
</feature>
<proteinExistence type="predicted"/>
<evidence type="ECO:0000313" key="3">
    <source>
        <dbReference type="Proteomes" id="UP000050501"/>
    </source>
</evidence>
<keyword evidence="1" id="KW-0812">Transmembrane</keyword>
<keyword evidence="1" id="KW-0472">Membrane</keyword>
<protein>
    <submittedName>
        <fullName evidence="2">Uncharacterized protein</fullName>
    </submittedName>
</protein>
<dbReference type="STRING" id="229921.ADN01_03060"/>
<organism evidence="2 3">
    <name type="scientific">Levilinea saccharolytica</name>
    <dbReference type="NCBI Taxonomy" id="229921"/>
    <lineage>
        <taxon>Bacteria</taxon>
        <taxon>Bacillati</taxon>
        <taxon>Chloroflexota</taxon>
        <taxon>Anaerolineae</taxon>
        <taxon>Anaerolineales</taxon>
        <taxon>Anaerolineaceae</taxon>
        <taxon>Levilinea</taxon>
    </lineage>
</organism>